<proteinExistence type="predicted"/>
<evidence type="ECO:0000313" key="2">
    <source>
        <dbReference type="EMBL" id="QNP47251.1"/>
    </source>
</evidence>
<evidence type="ECO:0000259" key="1">
    <source>
        <dbReference type="SMART" id="SM01248"/>
    </source>
</evidence>
<dbReference type="EMBL" id="CP060783">
    <property type="protein sequence ID" value="QNP47251.1"/>
    <property type="molecule type" value="Genomic_DNA"/>
</dbReference>
<dbReference type="Gene3D" id="3.40.30.10">
    <property type="entry name" value="Glutaredoxin"/>
    <property type="match status" value="1"/>
</dbReference>
<dbReference type="Pfam" id="PF07689">
    <property type="entry name" value="KaiB"/>
    <property type="match status" value="1"/>
</dbReference>
<sequence length="105" mass="11558">MDAFAPADGEIEMQVYRLYVSTASPLSARATVNARRFLNKHLPERHQLSVLDIRATVAQAKADQVIASPTLVRMLPLPQRRFIGDMSDTERLRVALGLPAETGAS</sequence>
<dbReference type="SUPFAM" id="SSF52833">
    <property type="entry name" value="Thioredoxin-like"/>
    <property type="match status" value="1"/>
</dbReference>
<reference evidence="2 3" key="1">
    <citation type="submission" date="2020-08" db="EMBL/GenBank/DDBJ databases">
        <title>Genome sequence of Diaphorobacter aerolatus KACC 16536T.</title>
        <authorList>
            <person name="Hyun D.-W."/>
            <person name="Bae J.-W."/>
        </authorList>
    </citation>
    <scope>NUCLEOTIDE SEQUENCE [LARGE SCALE GENOMIC DNA]</scope>
    <source>
        <strain evidence="2 3">KACC 16536</strain>
    </source>
</reference>
<keyword evidence="3" id="KW-1185">Reference proteome</keyword>
<evidence type="ECO:0000313" key="3">
    <source>
        <dbReference type="Proteomes" id="UP000516028"/>
    </source>
</evidence>
<name>A0A7H0GG35_9BURK</name>
<dbReference type="SMART" id="SM01248">
    <property type="entry name" value="KaiB"/>
    <property type="match status" value="1"/>
</dbReference>
<protein>
    <submittedName>
        <fullName evidence="2">Circadian clock protein KaiB</fullName>
    </submittedName>
</protein>
<dbReference type="InterPro" id="IPR036249">
    <property type="entry name" value="Thioredoxin-like_sf"/>
</dbReference>
<dbReference type="KEGG" id="daer:H9K75_12780"/>
<dbReference type="PANTHER" id="PTHR41709">
    <property type="entry name" value="KAIB-LIKE PROTEIN 1"/>
    <property type="match status" value="1"/>
</dbReference>
<dbReference type="AlphaFoldDB" id="A0A7H0GG35"/>
<gene>
    <name evidence="2" type="ORF">H9K75_12780</name>
</gene>
<dbReference type="Proteomes" id="UP000516028">
    <property type="component" value="Chromosome"/>
</dbReference>
<dbReference type="GO" id="GO:0048511">
    <property type="term" value="P:rhythmic process"/>
    <property type="evidence" value="ECO:0007669"/>
    <property type="project" value="InterPro"/>
</dbReference>
<dbReference type="InterPro" id="IPR011649">
    <property type="entry name" value="KaiB_domain"/>
</dbReference>
<dbReference type="PANTHER" id="PTHR41709:SF2">
    <property type="entry name" value="CIRCADIAN CLOCK PROTEIN KAIB2"/>
    <property type="match status" value="1"/>
</dbReference>
<organism evidence="2 3">
    <name type="scientific">Diaphorobacter aerolatus</name>
    <dbReference type="NCBI Taxonomy" id="1288495"/>
    <lineage>
        <taxon>Bacteria</taxon>
        <taxon>Pseudomonadati</taxon>
        <taxon>Pseudomonadota</taxon>
        <taxon>Betaproteobacteria</taxon>
        <taxon>Burkholderiales</taxon>
        <taxon>Comamonadaceae</taxon>
        <taxon>Diaphorobacter</taxon>
    </lineage>
</organism>
<dbReference type="InterPro" id="IPR039022">
    <property type="entry name" value="KaiB-like"/>
</dbReference>
<feature type="domain" description="KaiB" evidence="1">
    <location>
        <begin position="17"/>
        <end position="98"/>
    </location>
</feature>
<accession>A0A7H0GG35</accession>